<gene>
    <name evidence="2" type="ORF">ACFQ1M_03600</name>
</gene>
<feature type="domain" description="Beta-lactamase class A catalytic" evidence="1">
    <location>
        <begin position="66"/>
        <end position="333"/>
    </location>
</feature>
<dbReference type="Pfam" id="PF13354">
    <property type="entry name" value="Beta-lactamase2"/>
    <property type="match status" value="1"/>
</dbReference>
<evidence type="ECO:0000313" key="2">
    <source>
        <dbReference type="EMBL" id="MFD0861279.1"/>
    </source>
</evidence>
<protein>
    <submittedName>
        <fullName evidence="2">Serine hydrolase</fullName>
    </submittedName>
</protein>
<dbReference type="SUPFAM" id="SSF56601">
    <property type="entry name" value="beta-lactamase/transpeptidase-like"/>
    <property type="match status" value="1"/>
</dbReference>
<name>A0ABW3CVF7_9FLAO</name>
<dbReference type="GO" id="GO:0016787">
    <property type="term" value="F:hydrolase activity"/>
    <property type="evidence" value="ECO:0007669"/>
    <property type="project" value="UniProtKB-KW"/>
</dbReference>
<organism evidence="2 3">
    <name type="scientific">Sungkyunkwania multivorans</name>
    <dbReference type="NCBI Taxonomy" id="1173618"/>
    <lineage>
        <taxon>Bacteria</taxon>
        <taxon>Pseudomonadati</taxon>
        <taxon>Bacteroidota</taxon>
        <taxon>Flavobacteriia</taxon>
        <taxon>Flavobacteriales</taxon>
        <taxon>Flavobacteriaceae</taxon>
        <taxon>Sungkyunkwania</taxon>
    </lineage>
</organism>
<comment type="caution">
    <text evidence="2">The sequence shown here is derived from an EMBL/GenBank/DDBJ whole genome shotgun (WGS) entry which is preliminary data.</text>
</comment>
<reference evidence="3" key="1">
    <citation type="journal article" date="2019" name="Int. J. Syst. Evol. Microbiol.">
        <title>The Global Catalogue of Microorganisms (GCM) 10K type strain sequencing project: providing services to taxonomists for standard genome sequencing and annotation.</title>
        <authorList>
            <consortium name="The Broad Institute Genomics Platform"/>
            <consortium name="The Broad Institute Genome Sequencing Center for Infectious Disease"/>
            <person name="Wu L."/>
            <person name="Ma J."/>
        </authorList>
    </citation>
    <scope>NUCLEOTIDE SEQUENCE [LARGE SCALE GENOMIC DNA]</scope>
    <source>
        <strain evidence="3">CCUG 62952</strain>
    </source>
</reference>
<dbReference type="EMBL" id="JBHTJH010000004">
    <property type="protein sequence ID" value="MFD0861279.1"/>
    <property type="molecule type" value="Genomic_DNA"/>
</dbReference>
<dbReference type="InterPro" id="IPR012338">
    <property type="entry name" value="Beta-lactam/transpept-like"/>
</dbReference>
<keyword evidence="3" id="KW-1185">Reference proteome</keyword>
<dbReference type="Gene3D" id="3.40.710.10">
    <property type="entry name" value="DD-peptidase/beta-lactamase superfamily"/>
    <property type="match status" value="1"/>
</dbReference>
<proteinExistence type="predicted"/>
<evidence type="ECO:0000259" key="1">
    <source>
        <dbReference type="Pfam" id="PF13354"/>
    </source>
</evidence>
<dbReference type="PROSITE" id="PS51257">
    <property type="entry name" value="PROKAR_LIPOPROTEIN"/>
    <property type="match status" value="1"/>
</dbReference>
<dbReference type="InterPro" id="IPR045155">
    <property type="entry name" value="Beta-lactam_cat"/>
</dbReference>
<keyword evidence="2" id="KW-0378">Hydrolase</keyword>
<evidence type="ECO:0000313" key="3">
    <source>
        <dbReference type="Proteomes" id="UP001596978"/>
    </source>
</evidence>
<sequence length="373" mass="42607">MKYPALLLLLILISCSEDRPFDLNVILGSDHPKIKKVMADPEAHEVQVIVSEILKEDEDVIFIDHHFQVNDSNYFYPASTVKFPVAVLAMEKLCKDRIYDSHTSFFVEGDTTLTTMAKEVSKIFAVSDNLAYNRLFEYLGTDHINSNLKAKGLHPVRISHRLSTKDADDVTTKVLIFEENDSVLTHTHSTINKEPERLQLNGMLKGKGYYEDGDLVQEPFDFSEKNYLPLTTLHNCMKRLIFPQAFEAEEQFELKEEDRLLLLASMKTVPRTLGYDASEYYDGYGKFLIIGDSTAPLPSHLEIYNKVGYAYGYLTDCAYIVDTKTNTEFIITATVHVNENEIFNDDHYEYDTVGIPFLAELGRQVHQQLSSED</sequence>
<dbReference type="RefSeq" id="WP_386403992.1">
    <property type="nucleotide sequence ID" value="NZ_JBHTJH010000004.1"/>
</dbReference>
<dbReference type="Proteomes" id="UP001596978">
    <property type="component" value="Unassembled WGS sequence"/>
</dbReference>
<accession>A0ABW3CVF7</accession>